<dbReference type="EMBL" id="VIFK01000456">
    <property type="protein sequence ID" value="TQE93693.1"/>
    <property type="molecule type" value="Genomic_DNA"/>
</dbReference>
<sequence>MAEILHTTHCVNAEPVTQAHTPTTRRFNRVLSFMSWMVTLEREMEAEHEPGYGSDFDAVLRQAEAVRAELIAEAEHLLDIPPYRPADRALHRLGFLLLLDLTMTDAQDCRRLHRLAADPDLFTIEGSDTAARQTRAMQAQFFKLFDQMGDLGEFGGEGECFEQWQDPAPMPA</sequence>
<dbReference type="AlphaFoldDB" id="A0A540VC98"/>
<proteinExistence type="predicted"/>
<organism evidence="1 2">
    <name type="scientific">Spiribacter salinus</name>
    <dbReference type="NCBI Taxonomy" id="1335746"/>
    <lineage>
        <taxon>Bacteria</taxon>
        <taxon>Pseudomonadati</taxon>
        <taxon>Pseudomonadota</taxon>
        <taxon>Gammaproteobacteria</taxon>
        <taxon>Chromatiales</taxon>
        <taxon>Ectothiorhodospiraceae</taxon>
        <taxon>Spiribacter</taxon>
    </lineage>
</organism>
<evidence type="ECO:0000313" key="1">
    <source>
        <dbReference type="EMBL" id="TQE93693.1"/>
    </source>
</evidence>
<evidence type="ECO:0000313" key="2">
    <source>
        <dbReference type="Proteomes" id="UP000315400"/>
    </source>
</evidence>
<comment type="caution">
    <text evidence="1">The sequence shown here is derived from an EMBL/GenBank/DDBJ whole genome shotgun (WGS) entry which is preliminary data.</text>
</comment>
<protein>
    <submittedName>
        <fullName evidence="1">Uncharacterized protein</fullName>
    </submittedName>
</protein>
<reference evidence="1 2" key="1">
    <citation type="submission" date="2019-06" db="EMBL/GenBank/DDBJ databases">
        <title>Metagenome assembled Genome of Spiribacter salinus SL48-SHIP from the microbial mat of Salt Lake 48 (Novosibirsk region, Russia).</title>
        <authorList>
            <person name="Shipova A."/>
            <person name="Rozanov A.S."/>
            <person name="Bryanskaya A.V."/>
            <person name="Peltek S.E."/>
        </authorList>
    </citation>
    <scope>NUCLEOTIDE SEQUENCE [LARGE SCALE GENOMIC DNA]</scope>
    <source>
        <strain evidence="1">SL48-SHIP-2</strain>
    </source>
</reference>
<gene>
    <name evidence="1" type="ORF">FKY71_18060</name>
</gene>
<accession>A0A540VC98</accession>
<name>A0A540VC98_9GAMM</name>
<dbReference type="Proteomes" id="UP000315400">
    <property type="component" value="Unassembled WGS sequence"/>
</dbReference>